<dbReference type="PANTHER" id="PTHR11439:SF467">
    <property type="entry name" value="INTEGRASE CATALYTIC DOMAIN-CONTAINING PROTEIN"/>
    <property type="match status" value="1"/>
</dbReference>
<evidence type="ECO:0000256" key="2">
    <source>
        <dbReference type="ARBA" id="ARBA00022884"/>
    </source>
</evidence>
<evidence type="ECO:0000259" key="4">
    <source>
        <dbReference type="PROSITE" id="PS50994"/>
    </source>
</evidence>
<feature type="compositionally biased region" description="Basic and acidic residues" evidence="3">
    <location>
        <begin position="539"/>
        <end position="557"/>
    </location>
</feature>
<dbReference type="GO" id="GO:0005634">
    <property type="term" value="C:nucleus"/>
    <property type="evidence" value="ECO:0007669"/>
    <property type="project" value="UniProtKB-ARBA"/>
</dbReference>
<dbReference type="InterPro" id="IPR013103">
    <property type="entry name" value="RVT_2"/>
</dbReference>
<keyword evidence="1" id="KW-0378">Hydrolase</keyword>
<keyword evidence="6" id="KW-1185">Reference proteome</keyword>
<evidence type="ECO:0000256" key="3">
    <source>
        <dbReference type="SAM" id="MobiDB-lite"/>
    </source>
</evidence>
<dbReference type="SUPFAM" id="SSF53098">
    <property type="entry name" value="Ribonuclease H-like"/>
    <property type="match status" value="1"/>
</dbReference>
<comment type="caution">
    <text evidence="5">The sequence shown here is derived from an EMBL/GenBank/DDBJ whole genome shotgun (WGS) entry which is preliminary data.</text>
</comment>
<dbReference type="Pfam" id="PF22936">
    <property type="entry name" value="Pol_BBD"/>
    <property type="match status" value="1"/>
</dbReference>
<dbReference type="InterPro" id="IPR001584">
    <property type="entry name" value="Integrase_cat-core"/>
</dbReference>
<evidence type="ECO:0000313" key="5">
    <source>
        <dbReference type="EMBL" id="KAJ5100774.1"/>
    </source>
</evidence>
<protein>
    <recommendedName>
        <fullName evidence="4">Integrase catalytic domain-containing protein</fullName>
    </recommendedName>
</protein>
<feature type="compositionally biased region" description="Low complexity" evidence="3">
    <location>
        <begin position="1066"/>
        <end position="1078"/>
    </location>
</feature>
<feature type="region of interest" description="Disordered" evidence="3">
    <location>
        <begin position="539"/>
        <end position="592"/>
    </location>
</feature>
<dbReference type="GO" id="GO:0004190">
    <property type="term" value="F:aspartic-type endopeptidase activity"/>
    <property type="evidence" value="ECO:0007669"/>
    <property type="project" value="UniProtKB-KW"/>
</dbReference>
<gene>
    <name evidence="5" type="ORF">N7456_006826</name>
</gene>
<evidence type="ECO:0000313" key="6">
    <source>
        <dbReference type="Proteomes" id="UP001149165"/>
    </source>
</evidence>
<evidence type="ECO:0000256" key="1">
    <source>
        <dbReference type="ARBA" id="ARBA00022750"/>
    </source>
</evidence>
<organism evidence="5 6">
    <name type="scientific">Penicillium angulare</name>
    <dbReference type="NCBI Taxonomy" id="116970"/>
    <lineage>
        <taxon>Eukaryota</taxon>
        <taxon>Fungi</taxon>
        <taxon>Dikarya</taxon>
        <taxon>Ascomycota</taxon>
        <taxon>Pezizomycotina</taxon>
        <taxon>Eurotiomycetes</taxon>
        <taxon>Eurotiomycetidae</taxon>
        <taxon>Eurotiales</taxon>
        <taxon>Aspergillaceae</taxon>
        <taxon>Penicillium</taxon>
    </lineage>
</organism>
<feature type="domain" description="Integrase catalytic" evidence="4">
    <location>
        <begin position="805"/>
        <end position="982"/>
    </location>
</feature>
<dbReference type="Pfam" id="PF25597">
    <property type="entry name" value="SH3_retrovirus"/>
    <property type="match status" value="1"/>
</dbReference>
<dbReference type="Gene3D" id="3.30.70.270">
    <property type="match status" value="1"/>
</dbReference>
<reference evidence="5" key="1">
    <citation type="submission" date="2022-11" db="EMBL/GenBank/DDBJ databases">
        <authorList>
            <person name="Petersen C."/>
        </authorList>
    </citation>
    <scope>NUCLEOTIDE SEQUENCE</scope>
    <source>
        <strain evidence="5">IBT 30069</strain>
    </source>
</reference>
<dbReference type="Gene3D" id="3.30.420.10">
    <property type="entry name" value="Ribonuclease H-like superfamily/Ribonuclease H"/>
    <property type="match status" value="1"/>
</dbReference>
<feature type="region of interest" description="Disordered" evidence="3">
    <location>
        <begin position="1062"/>
        <end position="1178"/>
    </location>
</feature>
<keyword evidence="1" id="KW-0064">Aspartyl protease</keyword>
<dbReference type="Proteomes" id="UP001149165">
    <property type="component" value="Unassembled WGS sequence"/>
</dbReference>
<dbReference type="GO" id="GO:0003723">
    <property type="term" value="F:RNA binding"/>
    <property type="evidence" value="ECO:0007669"/>
    <property type="project" value="UniProtKB-KW"/>
</dbReference>
<dbReference type="InterPro" id="IPR043502">
    <property type="entry name" value="DNA/RNA_pol_sf"/>
</dbReference>
<dbReference type="OrthoDB" id="3799035at2759"/>
<dbReference type="PROSITE" id="PS50994">
    <property type="entry name" value="INTEGRASE"/>
    <property type="match status" value="1"/>
</dbReference>
<reference evidence="5" key="2">
    <citation type="journal article" date="2023" name="IMA Fungus">
        <title>Comparative genomic study of the Penicillium genus elucidates a diverse pangenome and 15 lateral gene transfer events.</title>
        <authorList>
            <person name="Petersen C."/>
            <person name="Sorensen T."/>
            <person name="Nielsen M.R."/>
            <person name="Sondergaard T.E."/>
            <person name="Sorensen J.L."/>
            <person name="Fitzpatrick D.A."/>
            <person name="Frisvad J.C."/>
            <person name="Nielsen K.L."/>
        </authorList>
    </citation>
    <scope>NUCLEOTIDE SEQUENCE</scope>
    <source>
        <strain evidence="5">IBT 30069</strain>
    </source>
</reference>
<name>A0A9W9FIK4_9EURO</name>
<keyword evidence="2" id="KW-0694">RNA-binding</keyword>
<dbReference type="InterPro" id="IPR036397">
    <property type="entry name" value="RNaseH_sf"/>
</dbReference>
<dbReference type="CDD" id="cd09272">
    <property type="entry name" value="RNase_HI_RT_Ty1"/>
    <property type="match status" value="1"/>
</dbReference>
<dbReference type="SUPFAM" id="SSF56672">
    <property type="entry name" value="DNA/RNA polymerases"/>
    <property type="match status" value="1"/>
</dbReference>
<proteinExistence type="predicted"/>
<dbReference type="EMBL" id="JAPQKH010000004">
    <property type="protein sequence ID" value="KAJ5100774.1"/>
    <property type="molecule type" value="Genomic_DNA"/>
</dbReference>
<dbReference type="GO" id="GO:0015074">
    <property type="term" value="P:DNA integration"/>
    <property type="evidence" value="ECO:0007669"/>
    <property type="project" value="InterPro"/>
</dbReference>
<dbReference type="InterPro" id="IPR057670">
    <property type="entry name" value="SH3_retrovirus"/>
</dbReference>
<dbReference type="InterPro" id="IPR054722">
    <property type="entry name" value="PolX-like_BBD"/>
</dbReference>
<sequence>MSPSTGSSRIASFWLPSRTKRGLSQLPRRSTKRQSRHSWTDEELNLLSYLRYLRRWRFTQIQKSYFPSLSPSALLGAYWRLSTEDRVRRASVVAAPITAPRNTARDSRSALNVQFTHSGLENEPSYFHQPISCLFSQAESSTETSIIPSQISATGKKFVAESNNKVATIFGQTDLQYLCKEDHGIGLTGTVFLTFQVVQVPLEPARAARQRLRPVVSYTYARTIGPNALSQFITPWFLGYLQSIQRHLQRRFLQLRGASTYIMTDIAKVEQFGLNEFYNGIPVLDNASDWFKWDQKVHEFIRISAVADDGTTPPIEEEEARQWTRRQKFYSAMITAKLTHNAAQRINAFEISQVQALLKAVKDSFKPEGTGTYVNLQRRYMSLTREKCGSAQALGAEIRKIHAEKLLLDPECVTSEIERTFFFVHALGAEYESFRDHIFRQMDLVNERDANGNITKAVPTFDYIENKAIEEEHRKGQLSKQPTVLHELRALALVRGPGDKKVIPASNGATCRIEIDNVPYCSFCRKPYHVDLECFSKNPRLKDQNKDGKSRKWKPENSHTGTRKPSKRQLSTDDEDDISGPRNPKKPTFVAPKISGEDVNKAFGKDVEGNFALFSHVPTMMATKTLSIRDAWIVDSGCAQHVCNIASKFVKMDKYHGPPLRSVDTSIAPSGVGTVNVLCNIQGRRKWLVLDNVLYVPSAHANLISVLQLLKQGAKVEFSSRSASIRNKSNGKNLYTASQYHGVYALDLWTNLTFPAYHVGPKMALWHNRLAHLSDANLRRLKKQAYGVRDMEPRQPCNPCLQGRMIEKPHNRSGQSRRGEYAMELLHIDVAGPFDEGLDASRYWLTIVDDFTGWIEIVPIPRRQEFVIESLRFFLDHNERPERKCGRIRLDRIPEQVGEEMKFLMFSRAIHAEVTGVDQHQQNGVAERAHKTIYDRVGPTLAHASLPPKFWPEIARTAAFLCNRSPSLKLNMTPYQAWYGDKPDLSRLRVIGSKGEYLIPPKQRKKLTEPRTRPCILLGYEGNTNYRILLEDGRIVGTPNAEFHEVLIAPSAQTIEDVAARRDGSPEATAAAAGGSETMGLINQPSVGIRQASVPASGRQLSTAPPERALPKSRKDISRILPRLSNDDSQPPVAVQGDRALSSTRSEDTFGPLSPAYQDSVPRIHSSPGGDQQQDDVQRVHEVRQEALEHHPELRIRSPQATLDILSESEEELALMNIPEENVIPTFLTIAAKETEPFEPKTLHQAKNDASWLEWERAMLEEVNWLNQNKTWELVHPPKDRRILSGKWVYKLKRGPHGEVTRYKSRWVVRGFTQEEGVEYDETFALVVKPMSCKALFAIAAALDLEIEQMDVRTAFLVCKLRKALYGLKQAPRIWYQTLTNFLRNLGFEPISAVLGIFVRSDMYLAVYVDDLLIVGPSIAEIKKIKRRLRNRFQVTDLGPCSYYLGMSVQRDRQNRILYLSQEAYIDKVAHQFGMSNSAPVGTPIETSPLPENNPGYSCPPDQRNIYQRIVGSLMYIMLGTRGNVAYAVSMASRHLANPGPQHMNLARRILRYLKSTKCLKLTYKGQPHMLKGFTDADWGGCRETRRSTAGYLFNIGSGAISWQSKRQSVVALSTCEAEFLGETQATKEAIWLRRLLNELNMSQGKTATIICGDNQGAIALSSNPQHHSRTKHMEIQRKWQGEVEDHGTVELKYIPTTDQLADGFTKPLARERFEWFRRGLGIE</sequence>
<keyword evidence="1" id="KW-0645">Protease</keyword>
<dbReference type="PANTHER" id="PTHR11439">
    <property type="entry name" value="GAG-POL-RELATED RETROTRANSPOSON"/>
    <property type="match status" value="1"/>
</dbReference>
<accession>A0A9W9FIK4</accession>
<feature type="compositionally biased region" description="Basic and acidic residues" evidence="3">
    <location>
        <begin position="1109"/>
        <end position="1118"/>
    </location>
</feature>
<dbReference type="InterPro" id="IPR012337">
    <property type="entry name" value="RNaseH-like_sf"/>
</dbReference>
<dbReference type="Pfam" id="PF07727">
    <property type="entry name" value="RVT_2"/>
    <property type="match status" value="1"/>
</dbReference>
<dbReference type="InterPro" id="IPR043128">
    <property type="entry name" value="Rev_trsase/Diguanyl_cyclase"/>
</dbReference>